<dbReference type="InterPro" id="IPR018794">
    <property type="entry name" value="UPF0538"/>
</dbReference>
<evidence type="ECO:0000313" key="2">
    <source>
        <dbReference type="Proteomes" id="UP000085678"/>
    </source>
</evidence>
<dbReference type="KEGG" id="lak:106162075"/>
<organism evidence="2 3">
    <name type="scientific">Lingula anatina</name>
    <name type="common">Brachiopod</name>
    <name type="synonym">Lingula unguis</name>
    <dbReference type="NCBI Taxonomy" id="7574"/>
    <lineage>
        <taxon>Eukaryota</taxon>
        <taxon>Metazoa</taxon>
        <taxon>Spiralia</taxon>
        <taxon>Lophotrochozoa</taxon>
        <taxon>Brachiopoda</taxon>
        <taxon>Linguliformea</taxon>
        <taxon>Lingulata</taxon>
        <taxon>Lingulida</taxon>
        <taxon>Linguloidea</taxon>
        <taxon>Lingulidae</taxon>
        <taxon>Lingula</taxon>
    </lineage>
</organism>
<dbReference type="Proteomes" id="UP000085678">
    <property type="component" value="Unplaced"/>
</dbReference>
<accession>A0A1S3I8R4</accession>
<dbReference type="AlphaFoldDB" id="A0A1S3I8R4"/>
<dbReference type="STRING" id="7574.A0A1S3I8R4"/>
<reference evidence="3" key="1">
    <citation type="submission" date="2025-08" db="UniProtKB">
        <authorList>
            <consortium name="RefSeq"/>
        </authorList>
    </citation>
    <scope>IDENTIFICATION</scope>
    <source>
        <tissue evidence="3">Gonads</tissue>
    </source>
</reference>
<dbReference type="GeneID" id="106162075"/>
<name>A0A1S3I8R4_LINAN</name>
<sequence>MQLTGCLYATKVSCLDSESEVWIPHPGIQNRKKATSTMAEEGVTVTVRLIRSFPHRNIKHIVFKNVSVSQTAADFMTVVNKDIATCSELPPPFKKYQYDTMKILHKAHGFKTNDPVINTDHEENILDPGRTLSEQGVANETEISYFKREDYEHYKANPVTQWL</sequence>
<dbReference type="PANTHER" id="PTHR18444">
    <property type="entry name" value="UPF0538 FAMILY MEMBER"/>
    <property type="match status" value="1"/>
</dbReference>
<evidence type="ECO:0000313" key="3">
    <source>
        <dbReference type="RefSeq" id="XP_013394642.1"/>
    </source>
</evidence>
<comment type="similarity">
    <text evidence="1">Belongs to the UPF0538 family.</text>
</comment>
<dbReference type="InParanoid" id="A0A1S3I8R4"/>
<dbReference type="PANTHER" id="PTHR18444:SF9">
    <property type="entry name" value="UPF0538 PROTEIN C2ORF76"/>
    <property type="match status" value="1"/>
</dbReference>
<proteinExistence type="inferred from homology"/>
<keyword evidence="2" id="KW-1185">Reference proteome</keyword>
<protein>
    <submittedName>
        <fullName evidence="3">UPF0538 protein C2orf76 homolog isoform X1</fullName>
    </submittedName>
</protein>
<dbReference type="OrthoDB" id="937at2759"/>
<gene>
    <name evidence="3" type="primary">LOC106162075</name>
</gene>
<dbReference type="RefSeq" id="XP_013394642.1">
    <property type="nucleotide sequence ID" value="XM_013539188.1"/>
</dbReference>
<dbReference type="Pfam" id="PF10209">
    <property type="entry name" value="DUF2340"/>
    <property type="match status" value="1"/>
</dbReference>
<evidence type="ECO:0000256" key="1">
    <source>
        <dbReference type="ARBA" id="ARBA00007176"/>
    </source>
</evidence>